<reference evidence="1" key="1">
    <citation type="journal article" date="2020" name="Nature">
        <title>Giant virus diversity and host interactions through global metagenomics.</title>
        <authorList>
            <person name="Schulz F."/>
            <person name="Roux S."/>
            <person name="Paez-Espino D."/>
            <person name="Jungbluth S."/>
            <person name="Walsh D.A."/>
            <person name="Denef V.J."/>
            <person name="McMahon K.D."/>
            <person name="Konstantinidis K.T."/>
            <person name="Eloe-Fadrosh E.A."/>
            <person name="Kyrpides N.C."/>
            <person name="Woyke T."/>
        </authorList>
    </citation>
    <scope>NUCLEOTIDE SEQUENCE</scope>
    <source>
        <strain evidence="1">GVMAG-M-3300023179-86</strain>
    </source>
</reference>
<accession>A0A6C0HA60</accession>
<dbReference type="EMBL" id="MN739917">
    <property type="protein sequence ID" value="QHT77478.1"/>
    <property type="molecule type" value="Genomic_DNA"/>
</dbReference>
<proteinExistence type="predicted"/>
<dbReference type="Pfam" id="PF06044">
    <property type="entry name" value="DpnI"/>
    <property type="match status" value="1"/>
</dbReference>
<sequence>MPIIYNKIEINYNNTIYIINKMKLSDIVSQVKENNNWKSESRIVGEACEYYIKSNIKCVRCNDNNFEKCKTNEQSKDLICISCNQKIQVKAKSSTQKQVNNIKNKNKFKTIGGEYSTTLKNINEQIDYFIILYEKQSYKIINILYIKNENISSDCITPRKPLSITAKRAGWQGCNILFDNIQIII</sequence>
<dbReference type="AlphaFoldDB" id="A0A6C0HA60"/>
<organism evidence="1">
    <name type="scientific">viral metagenome</name>
    <dbReference type="NCBI Taxonomy" id="1070528"/>
    <lineage>
        <taxon>unclassified sequences</taxon>
        <taxon>metagenomes</taxon>
        <taxon>organismal metagenomes</taxon>
    </lineage>
</organism>
<protein>
    <submittedName>
        <fullName evidence="1">Uncharacterized protein</fullName>
    </submittedName>
</protein>
<name>A0A6C0HA60_9ZZZZ</name>
<evidence type="ECO:0000313" key="1">
    <source>
        <dbReference type="EMBL" id="QHT77478.1"/>
    </source>
</evidence>
<dbReference type="InterPro" id="IPR043025">
    <property type="entry name" value="DRP_PD-(D/E)XK_dom"/>
</dbReference>
<dbReference type="InterPro" id="IPR010324">
    <property type="entry name" value="DRP"/>
</dbReference>
<dbReference type="Gene3D" id="3.40.210.30">
    <property type="entry name" value="Dam replacing family, catalytic PD-(D/E)XK domain"/>
    <property type="match status" value="1"/>
</dbReference>